<keyword evidence="3" id="KW-0227">DNA damage</keyword>
<dbReference type="SUPFAM" id="SSF56091">
    <property type="entry name" value="DNA ligase/mRNA capping enzyme, catalytic domain"/>
    <property type="match status" value="1"/>
</dbReference>
<keyword evidence="4" id="KW-0234">DNA repair</keyword>
<evidence type="ECO:0000256" key="2">
    <source>
        <dbReference type="ARBA" id="ARBA00022705"/>
    </source>
</evidence>
<organism evidence="6 7">
    <name type="scientific">Undibacterium cyanobacteriorum</name>
    <dbReference type="NCBI Taxonomy" id="3073561"/>
    <lineage>
        <taxon>Bacteria</taxon>
        <taxon>Pseudomonadati</taxon>
        <taxon>Pseudomonadota</taxon>
        <taxon>Betaproteobacteria</taxon>
        <taxon>Burkholderiales</taxon>
        <taxon>Oxalobacteraceae</taxon>
        <taxon>Undibacterium</taxon>
    </lineage>
</organism>
<dbReference type="CDD" id="cd08041">
    <property type="entry name" value="OBF_kDNA_ligase_like"/>
    <property type="match status" value="1"/>
</dbReference>
<keyword evidence="2" id="KW-0235">DNA replication</keyword>
<accession>A0ABY9RMI5</accession>
<proteinExistence type="predicted"/>
<dbReference type="GO" id="GO:0003910">
    <property type="term" value="F:DNA ligase (ATP) activity"/>
    <property type="evidence" value="ECO:0007669"/>
    <property type="project" value="UniProtKB-EC"/>
</dbReference>
<protein>
    <submittedName>
        <fullName evidence="6">DNA ligase</fullName>
        <ecNumber evidence="6">6.5.1.1</ecNumber>
    </submittedName>
</protein>
<dbReference type="CDD" id="cd07896">
    <property type="entry name" value="Adenylation_kDNA_ligase_like"/>
    <property type="match status" value="1"/>
</dbReference>
<evidence type="ECO:0000256" key="1">
    <source>
        <dbReference type="ARBA" id="ARBA00022598"/>
    </source>
</evidence>
<dbReference type="InterPro" id="IPR029319">
    <property type="entry name" value="DNA_ligase_OB"/>
</dbReference>
<evidence type="ECO:0000313" key="7">
    <source>
        <dbReference type="Proteomes" id="UP001181355"/>
    </source>
</evidence>
<evidence type="ECO:0000256" key="4">
    <source>
        <dbReference type="ARBA" id="ARBA00023204"/>
    </source>
</evidence>
<dbReference type="Pfam" id="PF14743">
    <property type="entry name" value="DNA_ligase_OB_2"/>
    <property type="match status" value="1"/>
</dbReference>
<dbReference type="Gene3D" id="3.30.1490.70">
    <property type="match status" value="1"/>
</dbReference>
<keyword evidence="7" id="KW-1185">Reference proteome</keyword>
<feature type="domain" description="DNA ligase OB-like" evidence="5">
    <location>
        <begin position="250"/>
        <end position="313"/>
    </location>
</feature>
<dbReference type="NCBIfam" id="NF006592">
    <property type="entry name" value="PRK09125.1"/>
    <property type="match status" value="1"/>
</dbReference>
<name>A0ABY9RMI5_9BURK</name>
<dbReference type="InterPro" id="IPR050326">
    <property type="entry name" value="NAD_dep_DNA_ligaseB"/>
</dbReference>
<reference evidence="6" key="1">
    <citation type="submission" date="2023-09" db="EMBL/GenBank/DDBJ databases">
        <title>Undibacterium sp. 20NA77.5 isolated from freshwater.</title>
        <authorList>
            <person name="Le V."/>
            <person name="Ko S.-R."/>
            <person name="Ahn C.-Y."/>
            <person name="Oh H.-M."/>
        </authorList>
    </citation>
    <scope>NUCLEOTIDE SEQUENCE</scope>
    <source>
        <strain evidence="6">20NA77.5</strain>
    </source>
</reference>
<dbReference type="Gene3D" id="2.40.50.140">
    <property type="entry name" value="Nucleic acid-binding proteins"/>
    <property type="match status" value="1"/>
</dbReference>
<keyword evidence="1 6" id="KW-0436">Ligase</keyword>
<dbReference type="RefSeq" id="WP_309483886.1">
    <property type="nucleotide sequence ID" value="NZ_CP133720.1"/>
</dbReference>
<evidence type="ECO:0000313" key="6">
    <source>
        <dbReference type="EMBL" id="WMW82415.1"/>
    </source>
</evidence>
<sequence>MNQPRRYVLRRFVQGLGHTSVGLISLFHLNVISEALASEVSHDKRRVQKQARKLESTALPLVLPETLSSLDRLKGKPSDYYVSEKLDGVRAYWNGKQLLFRSGRVIPAPSWFVQDFPVDIELDGELWMARGKFEELSAAVRRSQLDHDEWRQIKFCLFELPHGKGEFSNRYLELQSLVKRLRVPWLHIVDQVEFATLAAINNHFHDLTKAGAEGVVLHAKQASFIGARNAAMFKYKPFFDAEAQVVRHLEGSGKYQGKLGAYLVENRDGLRFKIGSGFSDEMRDKPLPVGTWLTYRYRELNPSGVPRFATYLREYDAD</sequence>
<evidence type="ECO:0000256" key="3">
    <source>
        <dbReference type="ARBA" id="ARBA00022763"/>
    </source>
</evidence>
<evidence type="ECO:0000259" key="5">
    <source>
        <dbReference type="Pfam" id="PF14743"/>
    </source>
</evidence>
<dbReference type="EMBL" id="CP133720">
    <property type="protein sequence ID" value="WMW82415.1"/>
    <property type="molecule type" value="Genomic_DNA"/>
</dbReference>
<gene>
    <name evidence="6" type="ORF">RF679_09090</name>
</gene>
<dbReference type="SUPFAM" id="SSF50249">
    <property type="entry name" value="Nucleic acid-binding proteins"/>
    <property type="match status" value="1"/>
</dbReference>
<dbReference type="InterPro" id="IPR012340">
    <property type="entry name" value="NA-bd_OB-fold"/>
</dbReference>
<dbReference type="Proteomes" id="UP001181355">
    <property type="component" value="Chromosome"/>
</dbReference>
<dbReference type="EC" id="6.5.1.1" evidence="6"/>
<dbReference type="PANTHER" id="PTHR47810:SF1">
    <property type="entry name" value="DNA LIGASE B"/>
    <property type="match status" value="1"/>
</dbReference>
<dbReference type="PANTHER" id="PTHR47810">
    <property type="entry name" value="DNA LIGASE"/>
    <property type="match status" value="1"/>
</dbReference>
<dbReference type="Gene3D" id="3.30.470.30">
    <property type="entry name" value="DNA ligase/mRNA capping enzyme"/>
    <property type="match status" value="1"/>
</dbReference>